<reference evidence="1" key="1">
    <citation type="submission" date="2022-09" db="EMBL/GenBank/DDBJ databases">
        <authorList>
            <person name="Yuan C."/>
            <person name="Ke Z."/>
        </authorList>
    </citation>
    <scope>NUCLEOTIDE SEQUENCE</scope>
    <source>
        <strain evidence="1">LB-8</strain>
    </source>
</reference>
<reference evidence="1" key="2">
    <citation type="submission" date="2023-04" db="EMBL/GenBank/DDBJ databases">
        <title>Paracnuella aquatica gen. nov., sp. nov., a member of the family Chitinophagaceae isolated from a hot spring.</title>
        <authorList>
            <person name="Wang C."/>
        </authorList>
    </citation>
    <scope>NUCLEOTIDE SEQUENCE</scope>
    <source>
        <strain evidence="1">LB-8</strain>
    </source>
</reference>
<gene>
    <name evidence="1" type="ORF">OCK74_11975</name>
</gene>
<sequence>MREELKIGLLSSQIEIQQYKLSVLRSEIDDNISQLLSSIKMLLGVTNRDLYPISDIIKTTQGTLTMAIQELHSLSNSLDDRCFDNFSLIESLKGEIERFNHWKKAHVTFTVSTTSLPLLQHIQLILFNVIIEVIKSNIEHSKQDEILLDIYNKHVKVTIRDGGTPFRILLIPKKSIKKIEYYLKLIGGVIVWPSGIMGGREIIITLPVKKES</sequence>
<evidence type="ECO:0000313" key="2">
    <source>
        <dbReference type="Proteomes" id="UP001155483"/>
    </source>
</evidence>
<dbReference type="Proteomes" id="UP001155483">
    <property type="component" value="Unassembled WGS sequence"/>
</dbReference>
<keyword evidence="2" id="KW-1185">Reference proteome</keyword>
<dbReference type="RefSeq" id="WP_279297280.1">
    <property type="nucleotide sequence ID" value="NZ_JAOTIF010000008.1"/>
</dbReference>
<evidence type="ECO:0000313" key="1">
    <source>
        <dbReference type="EMBL" id="MCU7549839.1"/>
    </source>
</evidence>
<dbReference type="EMBL" id="JAOTIF010000008">
    <property type="protein sequence ID" value="MCU7549839.1"/>
    <property type="molecule type" value="Genomic_DNA"/>
</dbReference>
<organism evidence="1 2">
    <name type="scientific">Paraflavisolibacter caeni</name>
    <dbReference type="NCBI Taxonomy" id="2982496"/>
    <lineage>
        <taxon>Bacteria</taxon>
        <taxon>Pseudomonadati</taxon>
        <taxon>Bacteroidota</taxon>
        <taxon>Chitinophagia</taxon>
        <taxon>Chitinophagales</taxon>
        <taxon>Chitinophagaceae</taxon>
        <taxon>Paraflavisolibacter</taxon>
    </lineage>
</organism>
<proteinExistence type="predicted"/>
<accession>A0A9X2XP39</accession>
<protein>
    <recommendedName>
        <fullName evidence="3">Signal transduction histidine kinase subgroup 3 dimerisation and phosphoacceptor domain-containing protein</fullName>
    </recommendedName>
</protein>
<evidence type="ECO:0008006" key="3">
    <source>
        <dbReference type="Google" id="ProtNLM"/>
    </source>
</evidence>
<dbReference type="AlphaFoldDB" id="A0A9X2XP39"/>
<comment type="caution">
    <text evidence="1">The sequence shown here is derived from an EMBL/GenBank/DDBJ whole genome shotgun (WGS) entry which is preliminary data.</text>
</comment>
<name>A0A9X2XP39_9BACT</name>